<reference evidence="2 3" key="1">
    <citation type="submission" date="2014-05" db="EMBL/GenBank/DDBJ databases">
        <title>ATOL: Assembling a taxonomically balanced genome-scale reconstruction of the evolutionary history of the Enterobacteriaceae.</title>
        <authorList>
            <person name="Plunkett G.III."/>
            <person name="Neeno-Eckwall E.C."/>
            <person name="Glasner J.D."/>
            <person name="Perna N.T."/>
        </authorList>
    </citation>
    <scope>NUCLEOTIDE SEQUENCE [LARGE SCALE GENOMIC DNA]</scope>
    <source>
        <strain evidence="2 3">ATCC 33301</strain>
    </source>
</reference>
<dbReference type="GO" id="GO:0016747">
    <property type="term" value="F:acyltransferase activity, transferring groups other than amino-acyl groups"/>
    <property type="evidence" value="ECO:0007669"/>
    <property type="project" value="InterPro"/>
</dbReference>
<evidence type="ECO:0000259" key="1">
    <source>
        <dbReference type="PROSITE" id="PS51186"/>
    </source>
</evidence>
<dbReference type="InterPro" id="IPR016181">
    <property type="entry name" value="Acyl_CoA_acyltransferase"/>
</dbReference>
<protein>
    <submittedName>
        <fullName evidence="2">ElaA family protein</fullName>
    </submittedName>
</protein>
<dbReference type="RefSeq" id="WP_029989507.1">
    <property type="nucleotide sequence ID" value="NZ_ATMJ01000002.1"/>
</dbReference>
<dbReference type="Pfam" id="PF13673">
    <property type="entry name" value="Acetyltransf_10"/>
    <property type="match status" value="1"/>
</dbReference>
<feature type="domain" description="N-acetyltransferase" evidence="1">
    <location>
        <begin position="9"/>
        <end position="152"/>
    </location>
</feature>
<sequence>MQQVIWKDYHHTELPVAECYQMLALRNQVFIVEQQCLYQDIDGEDLRGNNRHLFGYRDGLLVAYARILVAETAPEEVSIGRVIVAPAARGQGLAYLLLDRLLESCRLHFTALPIHLSAQAHLQAFYAGRGFVAEGDIYQEDGIDHIAMRLQK</sequence>
<dbReference type="AlphaFoldDB" id="A0A085JH42"/>
<dbReference type="NCBIfam" id="NF007644">
    <property type="entry name" value="PRK10314.1"/>
    <property type="match status" value="1"/>
</dbReference>
<dbReference type="Gene3D" id="3.40.630.30">
    <property type="match status" value="1"/>
</dbReference>
<evidence type="ECO:0000313" key="2">
    <source>
        <dbReference type="EMBL" id="KFD19788.1"/>
    </source>
</evidence>
<name>A0A085JH42_9GAMM</name>
<dbReference type="PROSITE" id="PS51186">
    <property type="entry name" value="GNAT"/>
    <property type="match status" value="1"/>
</dbReference>
<comment type="caution">
    <text evidence="2">The sequence shown here is derived from an EMBL/GenBank/DDBJ whole genome shotgun (WGS) entry which is preliminary data.</text>
</comment>
<dbReference type="SUPFAM" id="SSF55729">
    <property type="entry name" value="Acyl-CoA N-acyltransferases (Nat)"/>
    <property type="match status" value="1"/>
</dbReference>
<evidence type="ECO:0000313" key="3">
    <source>
        <dbReference type="Proteomes" id="UP000028602"/>
    </source>
</evidence>
<accession>A0A085JH42</accession>
<gene>
    <name evidence="2" type="ORF">GTPT_1720</name>
</gene>
<dbReference type="InterPro" id="IPR000182">
    <property type="entry name" value="GNAT_dom"/>
</dbReference>
<dbReference type="Proteomes" id="UP000028602">
    <property type="component" value="Unassembled WGS sequence"/>
</dbReference>
<dbReference type="eggNOG" id="COG2153">
    <property type="taxonomic scope" value="Bacteria"/>
</dbReference>
<organism evidence="2 3">
    <name type="scientific">Tatumella ptyseos ATCC 33301</name>
    <dbReference type="NCBI Taxonomy" id="1005995"/>
    <lineage>
        <taxon>Bacteria</taxon>
        <taxon>Pseudomonadati</taxon>
        <taxon>Pseudomonadota</taxon>
        <taxon>Gammaproteobacteria</taxon>
        <taxon>Enterobacterales</taxon>
        <taxon>Erwiniaceae</taxon>
        <taxon>Tatumella</taxon>
    </lineage>
</organism>
<dbReference type="OrthoDB" id="9796171at2"/>
<proteinExistence type="predicted"/>
<dbReference type="EMBL" id="JMPR01000028">
    <property type="protein sequence ID" value="KFD19788.1"/>
    <property type="molecule type" value="Genomic_DNA"/>
</dbReference>
<dbReference type="CDD" id="cd04301">
    <property type="entry name" value="NAT_SF"/>
    <property type="match status" value="1"/>
</dbReference>
<keyword evidence="3" id="KW-1185">Reference proteome</keyword>